<evidence type="ECO:0000313" key="1">
    <source>
        <dbReference type="EMBL" id="KJK84079.1"/>
    </source>
</evidence>
<dbReference type="Proteomes" id="UP000054544">
    <property type="component" value="Unassembled WGS sequence"/>
</dbReference>
<gene>
    <name evidence="1" type="ORF">H634G_00442</name>
</gene>
<sequence length="56" mass="6402">MTDTAGTTGTTDGHGKAMAWKYARPVGSYWTNSAFSRLYRMVLCHAKFQYPQDRIR</sequence>
<keyword evidence="2" id="KW-1185">Reference proteome</keyword>
<reference evidence="2" key="1">
    <citation type="journal article" date="2014" name="BMC Genomics">
        <title>The genome sequence of the biocontrol fungus Metarhizium anisopliae and comparative genomics of Metarhizium species.</title>
        <authorList>
            <person name="Pattemore J.A."/>
            <person name="Hane J.K."/>
            <person name="Williams A.H."/>
            <person name="Wilson B.A."/>
            <person name="Stodart B.J."/>
            <person name="Ash G.J."/>
        </authorList>
    </citation>
    <scope>NUCLEOTIDE SEQUENCE [LARGE SCALE GENOMIC DNA]</scope>
    <source>
        <strain evidence="2">BRIP 53293</strain>
    </source>
</reference>
<dbReference type="EMBL" id="KE384719">
    <property type="protein sequence ID" value="KJK84079.1"/>
    <property type="molecule type" value="Genomic_DNA"/>
</dbReference>
<organism evidence="1 2">
    <name type="scientific">Metarhizium anisopliae BRIP 53293</name>
    <dbReference type="NCBI Taxonomy" id="1291518"/>
    <lineage>
        <taxon>Eukaryota</taxon>
        <taxon>Fungi</taxon>
        <taxon>Dikarya</taxon>
        <taxon>Ascomycota</taxon>
        <taxon>Pezizomycotina</taxon>
        <taxon>Sordariomycetes</taxon>
        <taxon>Hypocreomycetidae</taxon>
        <taxon>Hypocreales</taxon>
        <taxon>Clavicipitaceae</taxon>
        <taxon>Metarhizium</taxon>
    </lineage>
</organism>
<proteinExistence type="predicted"/>
<evidence type="ECO:0000313" key="2">
    <source>
        <dbReference type="Proteomes" id="UP000054544"/>
    </source>
</evidence>
<protein>
    <submittedName>
        <fullName evidence="1">Uncharacterized protein</fullName>
    </submittedName>
</protein>
<dbReference type="AlphaFoldDB" id="A0A0D9PCV4"/>
<name>A0A0D9PCV4_METAN</name>
<accession>A0A0D9PCV4</accession>